<dbReference type="SUPFAM" id="SSF52540">
    <property type="entry name" value="P-loop containing nucleoside triphosphate hydrolases"/>
    <property type="match status" value="1"/>
</dbReference>
<dbReference type="AlphaFoldDB" id="A0A3P3XUL7"/>
<comment type="subunit">
    <text evidence="5 7">Monomer.</text>
</comment>
<keyword evidence="5" id="KW-0963">Cytoplasm</keyword>
<dbReference type="NCBIfam" id="TIGR01351">
    <property type="entry name" value="adk"/>
    <property type="match status" value="1"/>
</dbReference>
<evidence type="ECO:0000256" key="3">
    <source>
        <dbReference type="ARBA" id="ARBA00022741"/>
    </source>
</evidence>
<dbReference type="GO" id="GO:0008270">
    <property type="term" value="F:zinc ion binding"/>
    <property type="evidence" value="ECO:0007669"/>
    <property type="project" value="UniProtKB-UniRule"/>
</dbReference>
<feature type="region of interest" description="LID" evidence="5">
    <location>
        <begin position="126"/>
        <end position="163"/>
    </location>
</feature>
<dbReference type="EC" id="2.7.4.3" evidence="5 7"/>
<dbReference type="InterPro" id="IPR000850">
    <property type="entry name" value="Adenylat/UMP-CMP_kin"/>
</dbReference>
<feature type="binding site" evidence="5">
    <location>
        <begin position="136"/>
        <end position="137"/>
    </location>
    <ligand>
        <name>ATP</name>
        <dbReference type="ChEBI" id="CHEBI:30616"/>
    </ligand>
</feature>
<keyword evidence="4 5" id="KW-0418">Kinase</keyword>
<accession>A0A3P3XUL7</accession>
<comment type="pathway">
    <text evidence="5">Purine metabolism; AMP biosynthesis via salvage pathway; AMP from ADP: step 1/1.</text>
</comment>
<comment type="similarity">
    <text evidence="5 6">Belongs to the adenylate kinase family.</text>
</comment>
<feature type="binding site" evidence="5">
    <location>
        <begin position="90"/>
        <end position="93"/>
    </location>
    <ligand>
        <name>AMP</name>
        <dbReference type="ChEBI" id="CHEBI:456215"/>
    </ligand>
</feature>
<dbReference type="Pfam" id="PF00406">
    <property type="entry name" value="ADK"/>
    <property type="match status" value="1"/>
</dbReference>
<feature type="binding site" evidence="5">
    <location>
        <position position="130"/>
    </location>
    <ligand>
        <name>Zn(2+)</name>
        <dbReference type="ChEBI" id="CHEBI:29105"/>
        <note>structural</note>
    </ligand>
</feature>
<dbReference type="Gene3D" id="3.40.50.300">
    <property type="entry name" value="P-loop containing nucleotide triphosphate hydrolases"/>
    <property type="match status" value="1"/>
</dbReference>
<keyword evidence="5" id="KW-0862">Zinc</keyword>
<feature type="binding site" evidence="5">
    <location>
        <position position="97"/>
    </location>
    <ligand>
        <name>AMP</name>
        <dbReference type="ChEBI" id="CHEBI:456215"/>
    </ligand>
</feature>
<dbReference type="Pfam" id="PF05191">
    <property type="entry name" value="ADK_lid"/>
    <property type="match status" value="1"/>
</dbReference>
<evidence type="ECO:0000256" key="5">
    <source>
        <dbReference type="HAMAP-Rule" id="MF_00235"/>
    </source>
</evidence>
<dbReference type="GO" id="GO:0005524">
    <property type="term" value="F:ATP binding"/>
    <property type="evidence" value="ECO:0007669"/>
    <property type="project" value="UniProtKB-UniRule"/>
</dbReference>
<feature type="binding site" evidence="5">
    <location>
        <position position="153"/>
    </location>
    <ligand>
        <name>Zn(2+)</name>
        <dbReference type="ChEBI" id="CHEBI:29105"/>
        <note>structural</note>
    </ligand>
</feature>
<dbReference type="InterPro" id="IPR027417">
    <property type="entry name" value="P-loop_NTPase"/>
</dbReference>
<proteinExistence type="inferred from homology"/>
<feature type="binding site" evidence="5">
    <location>
        <position position="150"/>
    </location>
    <ligand>
        <name>Zn(2+)</name>
        <dbReference type="ChEBI" id="CHEBI:29105"/>
        <note>structural</note>
    </ligand>
</feature>
<dbReference type="GO" id="GO:0005737">
    <property type="term" value="C:cytoplasm"/>
    <property type="evidence" value="ECO:0007669"/>
    <property type="project" value="UniProtKB-SubCell"/>
</dbReference>
<comment type="domain">
    <text evidence="5">Consists of three domains, a large central CORE domain and two small peripheral domains, NMPbind and LID, which undergo movements during catalysis. The LID domain closes over the site of phosphoryl transfer upon ATP binding. Assembling and dissambling the active center during each catalytic cycle provides an effective means to prevent ATP hydrolysis. Some bacteria have evolved a zinc-coordinating structure that stabilizes the LID domain.</text>
</comment>
<dbReference type="NCBIfam" id="NF001380">
    <property type="entry name" value="PRK00279.1-2"/>
    <property type="match status" value="1"/>
</dbReference>
<dbReference type="EMBL" id="FWDO01000008">
    <property type="protein sequence ID" value="SLM19985.1"/>
    <property type="molecule type" value="Genomic_DNA"/>
</dbReference>
<dbReference type="InterPro" id="IPR006259">
    <property type="entry name" value="Adenyl_kin_sub"/>
</dbReference>
<feature type="binding site" evidence="5">
    <location>
        <position position="41"/>
    </location>
    <ligand>
        <name>AMP</name>
        <dbReference type="ChEBI" id="CHEBI:456215"/>
    </ligand>
</feature>
<feature type="domain" description="Adenylate kinase active site lid" evidence="8">
    <location>
        <begin position="127"/>
        <end position="162"/>
    </location>
</feature>
<comment type="catalytic activity">
    <reaction evidence="5 7">
        <text>AMP + ATP = 2 ADP</text>
        <dbReference type="Rhea" id="RHEA:12973"/>
        <dbReference type="ChEBI" id="CHEBI:30616"/>
        <dbReference type="ChEBI" id="CHEBI:456215"/>
        <dbReference type="ChEBI" id="CHEBI:456216"/>
        <dbReference type="EC" id="2.7.4.3"/>
    </reaction>
</comment>
<dbReference type="FunFam" id="3.40.50.300:FF:000106">
    <property type="entry name" value="Adenylate kinase mitochondrial"/>
    <property type="match status" value="1"/>
</dbReference>
<keyword evidence="5 7" id="KW-0067">ATP-binding</keyword>
<evidence type="ECO:0000256" key="7">
    <source>
        <dbReference type="RuleBase" id="RU003331"/>
    </source>
</evidence>
<protein>
    <recommendedName>
        <fullName evidence="5 7">Adenylate kinase</fullName>
        <shortName evidence="5">AK</shortName>
        <ecNumber evidence="5 7">2.7.4.3</ecNumber>
    </recommendedName>
    <alternativeName>
        <fullName evidence="5">ATP-AMP transphosphorylase</fullName>
    </alternativeName>
    <alternativeName>
        <fullName evidence="5">ATP:AMP phosphotransferase</fullName>
    </alternativeName>
    <alternativeName>
        <fullName evidence="5">Adenylate monophosphate kinase</fullName>
    </alternativeName>
</protein>
<dbReference type="InterPro" id="IPR007862">
    <property type="entry name" value="Adenylate_kinase_lid-dom"/>
</dbReference>
<evidence type="ECO:0000256" key="2">
    <source>
        <dbReference type="ARBA" id="ARBA00022727"/>
    </source>
</evidence>
<keyword evidence="5" id="KW-0479">Metal-binding</keyword>
<sequence length="218" mass="23998">MNIQSMKLIFLGPPGAGKGTISKMVAERLGVPQISTGDMFRAAVKEKTELGLKVQSILAAGGLVPDELTIAIVKERLSWPDVRQSYILDGFPRTIPQAEALAAFSSLDAAVDFEVRDDLILFRLTGRRVCKTCGAIYHAVTKPPKAEGICDLCGEELYTRNDDKEETVKARLSAYHEETEPLIGYYTKKRLLLTIDGSPDAETVYNTFLSAIGRFLKK</sequence>
<evidence type="ECO:0000256" key="6">
    <source>
        <dbReference type="RuleBase" id="RU003330"/>
    </source>
</evidence>
<feature type="binding site" evidence="5">
    <location>
        <position position="127"/>
    </location>
    <ligand>
        <name>ATP</name>
        <dbReference type="ChEBI" id="CHEBI:30616"/>
    </ligand>
</feature>
<keyword evidence="2 5" id="KW-0545">Nucleotide biosynthesis</keyword>
<dbReference type="GO" id="GO:0004017">
    <property type="term" value="F:AMP kinase activity"/>
    <property type="evidence" value="ECO:0007669"/>
    <property type="project" value="UniProtKB-UniRule"/>
</dbReference>
<dbReference type="PROSITE" id="PS00113">
    <property type="entry name" value="ADENYLATE_KINASE"/>
    <property type="match status" value="1"/>
</dbReference>
<name>A0A3P3XUL7_9SPIR</name>
<gene>
    <name evidence="5 9" type="primary">adk</name>
    <name evidence="9" type="ORF">SPIRO4BDMA_80092</name>
</gene>
<keyword evidence="3 5" id="KW-0547">Nucleotide-binding</keyword>
<feature type="binding site" evidence="5">
    <location>
        <begin position="62"/>
        <end position="64"/>
    </location>
    <ligand>
        <name>AMP</name>
        <dbReference type="ChEBI" id="CHEBI:456215"/>
    </ligand>
</feature>
<dbReference type="NCBIfam" id="NF001381">
    <property type="entry name" value="PRK00279.1-3"/>
    <property type="match status" value="1"/>
</dbReference>
<feature type="binding site" evidence="5">
    <location>
        <position position="133"/>
    </location>
    <ligand>
        <name>Zn(2+)</name>
        <dbReference type="ChEBI" id="CHEBI:29105"/>
        <note>structural</note>
    </ligand>
</feature>
<dbReference type="PRINTS" id="PR00094">
    <property type="entry name" value="ADENYLTKNASE"/>
</dbReference>
<feature type="binding site" evidence="5">
    <location>
        <position position="171"/>
    </location>
    <ligand>
        <name>AMP</name>
        <dbReference type="ChEBI" id="CHEBI:456215"/>
    </ligand>
</feature>
<feature type="binding site" evidence="5">
    <location>
        <begin position="15"/>
        <end position="20"/>
    </location>
    <ligand>
        <name>ATP</name>
        <dbReference type="ChEBI" id="CHEBI:30616"/>
    </ligand>
</feature>
<dbReference type="UniPathway" id="UPA00588">
    <property type="reaction ID" value="UER00649"/>
</dbReference>
<feature type="binding site" evidence="5">
    <location>
        <position position="199"/>
    </location>
    <ligand>
        <name>ATP</name>
        <dbReference type="ChEBI" id="CHEBI:30616"/>
    </ligand>
</feature>
<evidence type="ECO:0000259" key="8">
    <source>
        <dbReference type="Pfam" id="PF05191"/>
    </source>
</evidence>
<dbReference type="GO" id="GO:0044209">
    <property type="term" value="P:AMP salvage"/>
    <property type="evidence" value="ECO:0007669"/>
    <property type="project" value="UniProtKB-UniRule"/>
</dbReference>
<dbReference type="InterPro" id="IPR033690">
    <property type="entry name" value="Adenylat_kinase_CS"/>
</dbReference>
<evidence type="ECO:0000256" key="1">
    <source>
        <dbReference type="ARBA" id="ARBA00022679"/>
    </source>
</evidence>
<feature type="region of interest" description="NMP" evidence="5">
    <location>
        <begin position="35"/>
        <end position="64"/>
    </location>
</feature>
<comment type="function">
    <text evidence="5">Catalyzes the reversible transfer of the terminal phosphate group between ATP and AMP. Plays an important role in cellular energy homeostasis and in adenine nucleotide metabolism.</text>
</comment>
<dbReference type="CDD" id="cd01428">
    <property type="entry name" value="ADK"/>
    <property type="match status" value="1"/>
</dbReference>
<feature type="binding site" evidence="5">
    <location>
        <position position="36"/>
    </location>
    <ligand>
        <name>AMP</name>
        <dbReference type="ChEBI" id="CHEBI:456215"/>
    </ligand>
</feature>
<dbReference type="PANTHER" id="PTHR23359">
    <property type="entry name" value="NUCLEOTIDE KINASE"/>
    <property type="match status" value="1"/>
</dbReference>
<feature type="binding site" evidence="5">
    <location>
        <position position="160"/>
    </location>
    <ligand>
        <name>AMP</name>
        <dbReference type="ChEBI" id="CHEBI:456215"/>
    </ligand>
</feature>
<evidence type="ECO:0000313" key="9">
    <source>
        <dbReference type="EMBL" id="SLM19985.1"/>
    </source>
</evidence>
<dbReference type="HAMAP" id="MF_00235">
    <property type="entry name" value="Adenylate_kinase_Adk"/>
    <property type="match status" value="1"/>
</dbReference>
<keyword evidence="1 5" id="KW-0808">Transferase</keyword>
<evidence type="ECO:0000256" key="4">
    <source>
        <dbReference type="ARBA" id="ARBA00022777"/>
    </source>
</evidence>
<comment type="subcellular location">
    <subcellularLocation>
        <location evidence="5 7">Cytoplasm</location>
    </subcellularLocation>
</comment>
<organism evidence="9">
    <name type="scientific">uncultured spirochete</name>
    <dbReference type="NCBI Taxonomy" id="156406"/>
    <lineage>
        <taxon>Bacteria</taxon>
        <taxon>Pseudomonadati</taxon>
        <taxon>Spirochaetota</taxon>
        <taxon>Spirochaetia</taxon>
        <taxon>Spirochaetales</taxon>
        <taxon>environmental samples</taxon>
    </lineage>
</organism>
<reference evidence="9" key="1">
    <citation type="submission" date="2017-02" db="EMBL/GenBank/DDBJ databases">
        <authorList>
            <person name="Regsiter A."/>
            <person name="William W."/>
        </authorList>
    </citation>
    <scope>NUCLEOTIDE SEQUENCE</scope>
    <source>
        <strain evidence="9">BdmA 4</strain>
    </source>
</reference>